<reference evidence="2 3" key="1">
    <citation type="submission" date="2015-03" db="EMBL/GenBank/DDBJ databases">
        <title>Genome assembly of Sandaracinus amylolyticus DSM 53668.</title>
        <authorList>
            <person name="Sharma G."/>
            <person name="Subramanian S."/>
        </authorList>
    </citation>
    <scope>NUCLEOTIDE SEQUENCE [LARGE SCALE GENOMIC DNA]</scope>
    <source>
        <strain evidence="2 3">DSM 53668</strain>
    </source>
</reference>
<organism evidence="2 3">
    <name type="scientific">Sandaracinus amylolyticus</name>
    <dbReference type="NCBI Taxonomy" id="927083"/>
    <lineage>
        <taxon>Bacteria</taxon>
        <taxon>Pseudomonadati</taxon>
        <taxon>Myxococcota</taxon>
        <taxon>Polyangia</taxon>
        <taxon>Polyangiales</taxon>
        <taxon>Sandaracinaceae</taxon>
        <taxon>Sandaracinus</taxon>
    </lineage>
</organism>
<evidence type="ECO:0000313" key="2">
    <source>
        <dbReference type="EMBL" id="AKF06948.1"/>
    </source>
</evidence>
<keyword evidence="3" id="KW-1185">Reference proteome</keyword>
<proteinExistence type="predicted"/>
<dbReference type="AlphaFoldDB" id="A0A0F6W457"/>
<accession>A0A0F6W457</accession>
<protein>
    <recommendedName>
        <fullName evidence="4">Tetratricopeptide repeat protein</fullName>
    </recommendedName>
</protein>
<dbReference type="Proteomes" id="UP000034883">
    <property type="component" value="Chromosome"/>
</dbReference>
<gene>
    <name evidence="2" type="ORF">DB32_004097</name>
</gene>
<dbReference type="KEGG" id="samy:DB32_004097"/>
<sequence length="257" mass="26622">MLALLVWALDPRPARADGSALDQAIEHVENADFASALAAFEEAESASDLTRDDLVRLYAHRATVHFALGEQRAMEADLARLVALDPDVTLPASAPPPVHEALERARGDVQPPTLRADAVPTGAGVEVRARAEEHGADLVRGLRAWARRDRDGEDAWRRGDGGAIAVEASPGETVLWYAEAIGPGGAVLASERSRVEPGALIVPEPPPAPSGGSDDSTAWWLVGGGSAAVVVGVIVAVVAVVATTEPSTTLGGPTLVP</sequence>
<feature type="transmembrane region" description="Helical" evidence="1">
    <location>
        <begin position="218"/>
        <end position="242"/>
    </location>
</feature>
<dbReference type="EMBL" id="CP011125">
    <property type="protein sequence ID" value="AKF06948.1"/>
    <property type="molecule type" value="Genomic_DNA"/>
</dbReference>
<name>A0A0F6W457_9BACT</name>
<evidence type="ECO:0008006" key="4">
    <source>
        <dbReference type="Google" id="ProtNLM"/>
    </source>
</evidence>
<dbReference type="STRING" id="927083.DB32_004097"/>
<keyword evidence="1" id="KW-1133">Transmembrane helix</keyword>
<keyword evidence="1" id="KW-0472">Membrane</keyword>
<evidence type="ECO:0000313" key="3">
    <source>
        <dbReference type="Proteomes" id="UP000034883"/>
    </source>
</evidence>
<keyword evidence="1" id="KW-0812">Transmembrane</keyword>
<evidence type="ECO:0000256" key="1">
    <source>
        <dbReference type="SAM" id="Phobius"/>
    </source>
</evidence>